<dbReference type="InterPro" id="IPR000259">
    <property type="entry name" value="Adhesion_dom_fimbrial"/>
</dbReference>
<dbReference type="InterPro" id="IPR036937">
    <property type="entry name" value="Adhesion_dom_fimbrial_sf"/>
</dbReference>
<gene>
    <name evidence="3" type="ORF">KOSB73_260364</name>
</gene>
<dbReference type="Proteomes" id="UP000220639">
    <property type="component" value="Unassembled WGS sequence"/>
</dbReference>
<proteinExistence type="predicted"/>
<dbReference type="EMBL" id="FZTC01000019">
    <property type="protein sequence ID" value="SNU35640.1"/>
    <property type="molecule type" value="Genomic_DNA"/>
</dbReference>
<accession>A0A285B407</accession>
<dbReference type="GO" id="GO:0007155">
    <property type="term" value="P:cell adhesion"/>
    <property type="evidence" value="ECO:0007669"/>
    <property type="project" value="InterPro"/>
</dbReference>
<protein>
    <submittedName>
        <fullName evidence="3">Minor fimbrial subunit YfcQ</fullName>
    </submittedName>
</protein>
<evidence type="ECO:0000259" key="2">
    <source>
        <dbReference type="Pfam" id="PF00419"/>
    </source>
</evidence>
<feature type="signal peptide" evidence="1">
    <location>
        <begin position="1"/>
        <end position="23"/>
    </location>
</feature>
<dbReference type="GO" id="GO:0009289">
    <property type="term" value="C:pilus"/>
    <property type="evidence" value="ECO:0007669"/>
    <property type="project" value="InterPro"/>
</dbReference>
<evidence type="ECO:0000313" key="4">
    <source>
        <dbReference type="Proteomes" id="UP000220639"/>
    </source>
</evidence>
<dbReference type="InterPro" id="IPR008966">
    <property type="entry name" value="Adhesion_dom_sf"/>
</dbReference>
<evidence type="ECO:0000313" key="3">
    <source>
        <dbReference type="EMBL" id="SNU35640.1"/>
    </source>
</evidence>
<feature type="domain" description="Fimbrial-type adhesion" evidence="2">
    <location>
        <begin position="31"/>
        <end position="170"/>
    </location>
</feature>
<organism evidence="3 4">
    <name type="scientific">Klebsiella grimontii</name>
    <dbReference type="NCBI Taxonomy" id="2058152"/>
    <lineage>
        <taxon>Bacteria</taxon>
        <taxon>Pseudomonadati</taxon>
        <taxon>Pseudomonadota</taxon>
        <taxon>Gammaproteobacteria</taxon>
        <taxon>Enterobacterales</taxon>
        <taxon>Enterobacteriaceae</taxon>
        <taxon>Klebsiella/Raoultella group</taxon>
        <taxon>Klebsiella</taxon>
    </lineage>
</organism>
<evidence type="ECO:0000256" key="1">
    <source>
        <dbReference type="SAM" id="SignalP"/>
    </source>
</evidence>
<dbReference type="AlphaFoldDB" id="A0A285B407"/>
<name>A0A285B407_9ENTR</name>
<sequence length="171" mass="18587">MRQLTTTALLLNILFVGVSPAMAASDADVVFKGMLVNPPPCSIDNDKTIHVPFGDRLSIKKVSDGVYRQDVPYNLVCDSTAGRDWKLMLSVRGTLATFDTTDRATVATSMGNIGNLGVKIFRDGQPFQFDSPIEISLSAIPKIEALLVQRPNIELAEGPFEATVTLKAEYL</sequence>
<dbReference type="Pfam" id="PF00419">
    <property type="entry name" value="Fimbrial"/>
    <property type="match status" value="1"/>
</dbReference>
<dbReference type="Gene3D" id="2.60.40.1090">
    <property type="entry name" value="Fimbrial-type adhesion domain"/>
    <property type="match status" value="1"/>
</dbReference>
<keyword evidence="1" id="KW-0732">Signal</keyword>
<reference evidence="4" key="1">
    <citation type="submission" date="2017-08" db="EMBL/GenBank/DDBJ databases">
        <authorList>
            <person name="Brisse S."/>
        </authorList>
    </citation>
    <scope>NUCLEOTIDE SEQUENCE [LARGE SCALE GENOMIC DNA]</scope>
    <source>
        <strain evidence="4">06D021</strain>
    </source>
</reference>
<dbReference type="SUPFAM" id="SSF49401">
    <property type="entry name" value="Bacterial adhesins"/>
    <property type="match status" value="1"/>
</dbReference>
<feature type="chain" id="PRO_5012831782" evidence="1">
    <location>
        <begin position="24"/>
        <end position="171"/>
    </location>
</feature>
<dbReference type="RefSeq" id="WP_098140703.1">
    <property type="nucleotide sequence ID" value="NZ_CBCSJA010000001.1"/>
</dbReference>